<dbReference type="InterPro" id="IPR036520">
    <property type="entry name" value="UPF0759_sf"/>
</dbReference>
<sequence length="63" mass="7286">MIQIGLTGWGDHPDVYHPSSSAKEKLIDYSAHFPIVELDSTFYALYTWVWENDYSQENVPLLP</sequence>
<dbReference type="EMBL" id="JADBEL010000027">
    <property type="protein sequence ID" value="MBE1556445.1"/>
    <property type="molecule type" value="Genomic_DNA"/>
</dbReference>
<protein>
    <submittedName>
        <fullName evidence="1">Uncharacterized protein YecE (DUF72 family)</fullName>
    </submittedName>
</protein>
<keyword evidence="2" id="KW-1185">Reference proteome</keyword>
<name>A0A927MKL4_9BACL</name>
<evidence type="ECO:0000313" key="2">
    <source>
        <dbReference type="Proteomes" id="UP000658225"/>
    </source>
</evidence>
<dbReference type="SUPFAM" id="SSF117396">
    <property type="entry name" value="TM1631-like"/>
    <property type="match status" value="1"/>
</dbReference>
<dbReference type="Proteomes" id="UP000658225">
    <property type="component" value="Unassembled WGS sequence"/>
</dbReference>
<evidence type="ECO:0000313" key="1">
    <source>
        <dbReference type="EMBL" id="MBE1556445.1"/>
    </source>
</evidence>
<dbReference type="Pfam" id="PF01904">
    <property type="entry name" value="DUF72"/>
    <property type="match status" value="1"/>
</dbReference>
<dbReference type="AlphaFoldDB" id="A0A927MKL4"/>
<organism evidence="1 2">
    <name type="scientific">Sporosarcina limicola</name>
    <dbReference type="NCBI Taxonomy" id="34101"/>
    <lineage>
        <taxon>Bacteria</taxon>
        <taxon>Bacillati</taxon>
        <taxon>Bacillota</taxon>
        <taxon>Bacilli</taxon>
        <taxon>Bacillales</taxon>
        <taxon>Caryophanaceae</taxon>
        <taxon>Sporosarcina</taxon>
    </lineage>
</organism>
<proteinExistence type="predicted"/>
<dbReference type="Gene3D" id="3.20.20.410">
    <property type="entry name" value="Protein of unknown function UPF0759"/>
    <property type="match status" value="1"/>
</dbReference>
<gene>
    <name evidence="1" type="ORF">H4683_003570</name>
</gene>
<reference evidence="1" key="1">
    <citation type="submission" date="2020-10" db="EMBL/GenBank/DDBJ databases">
        <title>Genomic Encyclopedia of Type Strains, Phase IV (KMG-IV): sequencing the most valuable type-strain genomes for metagenomic binning, comparative biology and taxonomic classification.</title>
        <authorList>
            <person name="Goeker M."/>
        </authorList>
    </citation>
    <scope>NUCLEOTIDE SEQUENCE</scope>
    <source>
        <strain evidence="1">DSM 13886</strain>
    </source>
</reference>
<accession>A0A927MKL4</accession>
<dbReference type="InterPro" id="IPR002763">
    <property type="entry name" value="DUF72"/>
</dbReference>
<comment type="caution">
    <text evidence="1">The sequence shown here is derived from an EMBL/GenBank/DDBJ whole genome shotgun (WGS) entry which is preliminary data.</text>
</comment>